<sequence>MQDLGEDMRRVQWRGESGWKRQRQTSQPQSSPVQPSRTEHFTATNNTVSGAELRSSEASFHLRPKQPVSPHNFSLFSQVSLPAFPHVNLCYFFSE</sequence>
<evidence type="ECO:0000313" key="3">
    <source>
        <dbReference type="Proteomes" id="UP001286313"/>
    </source>
</evidence>
<dbReference type="EMBL" id="JAWQEG010001046">
    <property type="protein sequence ID" value="KAK3882942.1"/>
    <property type="molecule type" value="Genomic_DNA"/>
</dbReference>
<feature type="region of interest" description="Disordered" evidence="1">
    <location>
        <begin position="1"/>
        <end position="41"/>
    </location>
</feature>
<evidence type="ECO:0000313" key="2">
    <source>
        <dbReference type="EMBL" id="KAK3882942.1"/>
    </source>
</evidence>
<keyword evidence="3" id="KW-1185">Reference proteome</keyword>
<evidence type="ECO:0000256" key="1">
    <source>
        <dbReference type="SAM" id="MobiDB-lite"/>
    </source>
</evidence>
<reference evidence="2" key="1">
    <citation type="submission" date="2023-10" db="EMBL/GenBank/DDBJ databases">
        <title>Genome assemblies of two species of porcelain crab, Petrolisthes cinctipes and Petrolisthes manimaculis (Anomura: Porcellanidae).</title>
        <authorList>
            <person name="Angst P."/>
        </authorList>
    </citation>
    <scope>NUCLEOTIDE SEQUENCE</scope>
    <source>
        <strain evidence="2">PB745_01</strain>
        <tissue evidence="2">Gill</tissue>
    </source>
</reference>
<name>A0AAE1FYC3_PETCI</name>
<feature type="compositionally biased region" description="Basic and acidic residues" evidence="1">
    <location>
        <begin position="1"/>
        <end position="10"/>
    </location>
</feature>
<comment type="caution">
    <text evidence="2">The sequence shown here is derived from an EMBL/GenBank/DDBJ whole genome shotgun (WGS) entry which is preliminary data.</text>
</comment>
<proteinExistence type="predicted"/>
<feature type="compositionally biased region" description="Low complexity" evidence="1">
    <location>
        <begin position="24"/>
        <end position="36"/>
    </location>
</feature>
<dbReference type="AlphaFoldDB" id="A0AAE1FYC3"/>
<gene>
    <name evidence="2" type="ORF">Pcinc_012709</name>
</gene>
<accession>A0AAE1FYC3</accession>
<dbReference type="Proteomes" id="UP001286313">
    <property type="component" value="Unassembled WGS sequence"/>
</dbReference>
<organism evidence="2 3">
    <name type="scientific">Petrolisthes cinctipes</name>
    <name type="common">Flat porcelain crab</name>
    <dbReference type="NCBI Taxonomy" id="88211"/>
    <lineage>
        <taxon>Eukaryota</taxon>
        <taxon>Metazoa</taxon>
        <taxon>Ecdysozoa</taxon>
        <taxon>Arthropoda</taxon>
        <taxon>Crustacea</taxon>
        <taxon>Multicrustacea</taxon>
        <taxon>Malacostraca</taxon>
        <taxon>Eumalacostraca</taxon>
        <taxon>Eucarida</taxon>
        <taxon>Decapoda</taxon>
        <taxon>Pleocyemata</taxon>
        <taxon>Anomura</taxon>
        <taxon>Galatheoidea</taxon>
        <taxon>Porcellanidae</taxon>
        <taxon>Petrolisthes</taxon>
    </lineage>
</organism>
<protein>
    <submittedName>
        <fullName evidence="2">Uncharacterized protein</fullName>
    </submittedName>
</protein>